<evidence type="ECO:0000256" key="1">
    <source>
        <dbReference type="ARBA" id="ARBA00023015"/>
    </source>
</evidence>
<name>A0A318SBC2_9DEIO</name>
<dbReference type="InterPro" id="IPR050204">
    <property type="entry name" value="AraC_XylS_family_regulators"/>
</dbReference>
<keyword evidence="3" id="KW-0804">Transcription</keyword>
<dbReference type="GO" id="GO:0003700">
    <property type="term" value="F:DNA-binding transcription factor activity"/>
    <property type="evidence" value="ECO:0007669"/>
    <property type="project" value="InterPro"/>
</dbReference>
<protein>
    <submittedName>
        <fullName evidence="5">AraC family transcriptional regulator</fullName>
    </submittedName>
</protein>
<dbReference type="Pfam" id="PF20240">
    <property type="entry name" value="DUF6597"/>
    <property type="match status" value="1"/>
</dbReference>
<comment type="caution">
    <text evidence="5">The sequence shown here is derived from an EMBL/GenBank/DDBJ whole genome shotgun (WGS) entry which is preliminary data.</text>
</comment>
<evidence type="ECO:0000313" key="5">
    <source>
        <dbReference type="EMBL" id="PYE53589.1"/>
    </source>
</evidence>
<dbReference type="SUPFAM" id="SSF46689">
    <property type="entry name" value="Homeodomain-like"/>
    <property type="match status" value="1"/>
</dbReference>
<dbReference type="GO" id="GO:0043565">
    <property type="term" value="F:sequence-specific DNA binding"/>
    <property type="evidence" value="ECO:0007669"/>
    <property type="project" value="InterPro"/>
</dbReference>
<dbReference type="InterPro" id="IPR009057">
    <property type="entry name" value="Homeodomain-like_sf"/>
</dbReference>
<evidence type="ECO:0000259" key="4">
    <source>
        <dbReference type="PROSITE" id="PS01124"/>
    </source>
</evidence>
<keyword evidence="1" id="KW-0805">Transcription regulation</keyword>
<feature type="domain" description="HTH araC/xylS-type" evidence="4">
    <location>
        <begin position="156"/>
        <end position="257"/>
    </location>
</feature>
<dbReference type="OrthoDB" id="323290at2"/>
<dbReference type="Pfam" id="PF12833">
    <property type="entry name" value="HTH_18"/>
    <property type="match status" value="1"/>
</dbReference>
<sequence length="269" mass="30506">MAYHEIASHPDLQDVVRSYWLVEEWHDRRTELHSFLPERAVRLTFYSGESYVSDAARAMRPLPSAYLVGLHDSPLLAVSRGFTRALGVDLFPWGAMALFGLETVETTLRVPPKAWGLASVERELSGLLASNQVDAAVEALETWLRRRFASEAREPGKAVRAAADLYRSRGQARVAELAERHHLSPRALERGFRSDVGVSPKKLARLIRFEETYNALWLDPRRSLTDVAYAFGYSDSAHLAREFRALAHVSPSEYARFVERRRDLQEESA</sequence>
<dbReference type="EMBL" id="QJSX01000008">
    <property type="protein sequence ID" value="PYE53589.1"/>
    <property type="molecule type" value="Genomic_DNA"/>
</dbReference>
<evidence type="ECO:0000256" key="2">
    <source>
        <dbReference type="ARBA" id="ARBA00023125"/>
    </source>
</evidence>
<dbReference type="Gene3D" id="1.10.10.60">
    <property type="entry name" value="Homeodomain-like"/>
    <property type="match status" value="1"/>
</dbReference>
<proteinExistence type="predicted"/>
<dbReference type="Proteomes" id="UP000248326">
    <property type="component" value="Unassembled WGS sequence"/>
</dbReference>
<keyword evidence="2" id="KW-0238">DNA-binding</keyword>
<dbReference type="InterPro" id="IPR018060">
    <property type="entry name" value="HTH_AraC"/>
</dbReference>
<dbReference type="AlphaFoldDB" id="A0A318SBC2"/>
<reference evidence="5 6" key="1">
    <citation type="submission" date="2018-06" db="EMBL/GenBank/DDBJ databases">
        <title>Genomic Encyclopedia of Type Strains, Phase IV (KMG-IV): sequencing the most valuable type-strain genomes for metagenomic binning, comparative biology and taxonomic classification.</title>
        <authorList>
            <person name="Goeker M."/>
        </authorList>
    </citation>
    <scope>NUCLEOTIDE SEQUENCE [LARGE SCALE GENOMIC DNA]</scope>
    <source>
        <strain evidence="5 6">DSM 18048</strain>
    </source>
</reference>
<dbReference type="RefSeq" id="WP_110886948.1">
    <property type="nucleotide sequence ID" value="NZ_QJSX01000008.1"/>
</dbReference>
<dbReference type="InterPro" id="IPR046532">
    <property type="entry name" value="DUF6597"/>
</dbReference>
<organism evidence="5 6">
    <name type="scientific">Deinococcus yavapaiensis KR-236</name>
    <dbReference type="NCBI Taxonomy" id="694435"/>
    <lineage>
        <taxon>Bacteria</taxon>
        <taxon>Thermotogati</taxon>
        <taxon>Deinococcota</taxon>
        <taxon>Deinococci</taxon>
        <taxon>Deinococcales</taxon>
        <taxon>Deinococcaceae</taxon>
        <taxon>Deinococcus</taxon>
    </lineage>
</organism>
<dbReference type="PANTHER" id="PTHR46796">
    <property type="entry name" value="HTH-TYPE TRANSCRIPTIONAL ACTIVATOR RHAS-RELATED"/>
    <property type="match status" value="1"/>
</dbReference>
<dbReference type="SMART" id="SM00342">
    <property type="entry name" value="HTH_ARAC"/>
    <property type="match status" value="1"/>
</dbReference>
<accession>A0A318SBC2</accession>
<gene>
    <name evidence="5" type="ORF">DES52_108118</name>
</gene>
<evidence type="ECO:0000313" key="6">
    <source>
        <dbReference type="Proteomes" id="UP000248326"/>
    </source>
</evidence>
<dbReference type="PROSITE" id="PS01124">
    <property type="entry name" value="HTH_ARAC_FAMILY_2"/>
    <property type="match status" value="1"/>
</dbReference>
<evidence type="ECO:0000256" key="3">
    <source>
        <dbReference type="ARBA" id="ARBA00023163"/>
    </source>
</evidence>
<keyword evidence="6" id="KW-1185">Reference proteome</keyword>